<dbReference type="EMBL" id="CP050530">
    <property type="protein sequence ID" value="QMV46706.1"/>
    <property type="molecule type" value="Genomic_DNA"/>
</dbReference>
<dbReference type="AlphaFoldDB" id="A0A7G5CBX2"/>
<name>A0A7G5CBX2_WOLPI</name>
<dbReference type="RefSeq" id="WP_182183584.1">
    <property type="nucleotide sequence ID" value="NZ_CP050530.1"/>
</dbReference>
<organism evidence="1 2">
    <name type="scientific">Wolbachia pipientis</name>
    <dbReference type="NCBI Taxonomy" id="955"/>
    <lineage>
        <taxon>Bacteria</taxon>
        <taxon>Pseudomonadati</taxon>
        <taxon>Pseudomonadota</taxon>
        <taxon>Alphaproteobacteria</taxon>
        <taxon>Rickettsiales</taxon>
        <taxon>Anaplasmataceae</taxon>
        <taxon>Wolbachieae</taxon>
        <taxon>Wolbachia</taxon>
    </lineage>
</organism>
<gene>
    <name evidence="1" type="ORF">HC356_00840</name>
</gene>
<proteinExistence type="predicted"/>
<reference evidence="1 2" key="1">
    <citation type="journal article" date="2020" name="Mol. Biol. Evol.">
        <title>Life and death of selfish genes: comparative genomics reveals the dynamic evolution of cytoplasmic incompatibility.</title>
        <authorList>
            <person name="Martinez J."/>
            <person name="Klasson L."/>
            <person name="Welch J."/>
            <person name="Jiggins F.M."/>
        </authorList>
    </citation>
    <scope>NUCLEOTIDE SEQUENCE [LARGE SCALE GENOMIC DNA]</scope>
    <source>
        <strain evidence="1">WNik</strain>
    </source>
</reference>
<protein>
    <submittedName>
        <fullName evidence="1">Uncharacterized protein</fullName>
    </submittedName>
</protein>
<accession>A0A7G5CBX2</accession>
<evidence type="ECO:0000313" key="2">
    <source>
        <dbReference type="Proteomes" id="UP000515596"/>
    </source>
</evidence>
<evidence type="ECO:0000313" key="1">
    <source>
        <dbReference type="EMBL" id="QMV46706.1"/>
    </source>
</evidence>
<dbReference type="Proteomes" id="UP000515596">
    <property type="component" value="Chromosome"/>
</dbReference>
<sequence length="74" mass="8831">MRDTCIWDPAFLQSHRKRFSMLVYKQTFLDPSVKHWDDIFVMFNKNKCSYSHGMNRDIAIAYTTTKKNSSFSMI</sequence>